<dbReference type="Proteomes" id="UP000295689">
    <property type="component" value="Unassembled WGS sequence"/>
</dbReference>
<protein>
    <submittedName>
        <fullName evidence="1">Uncharacterized protein</fullName>
    </submittedName>
</protein>
<dbReference type="AlphaFoldDB" id="A0A4R2BIE2"/>
<name>A0A4R2BIE2_9BACI</name>
<organism evidence="1 2">
    <name type="scientific">Mesobacillus foraminis</name>
    <dbReference type="NCBI Taxonomy" id="279826"/>
    <lineage>
        <taxon>Bacteria</taxon>
        <taxon>Bacillati</taxon>
        <taxon>Bacillota</taxon>
        <taxon>Bacilli</taxon>
        <taxon>Bacillales</taxon>
        <taxon>Bacillaceae</taxon>
        <taxon>Mesobacillus</taxon>
    </lineage>
</organism>
<proteinExistence type="predicted"/>
<evidence type="ECO:0000313" key="2">
    <source>
        <dbReference type="Proteomes" id="UP000295689"/>
    </source>
</evidence>
<evidence type="ECO:0000313" key="1">
    <source>
        <dbReference type="EMBL" id="TCN26212.1"/>
    </source>
</evidence>
<reference evidence="1 2" key="1">
    <citation type="journal article" date="2015" name="Stand. Genomic Sci.">
        <title>Genomic Encyclopedia of Bacterial and Archaeal Type Strains, Phase III: the genomes of soil and plant-associated and newly described type strains.</title>
        <authorList>
            <person name="Whitman W.B."/>
            <person name="Woyke T."/>
            <person name="Klenk H.P."/>
            <person name="Zhou Y."/>
            <person name="Lilburn T.G."/>
            <person name="Beck B.J."/>
            <person name="De Vos P."/>
            <person name="Vandamme P."/>
            <person name="Eisen J.A."/>
            <person name="Garrity G."/>
            <person name="Hugenholtz P."/>
            <person name="Kyrpides N.C."/>
        </authorList>
    </citation>
    <scope>NUCLEOTIDE SEQUENCE [LARGE SCALE GENOMIC DNA]</scope>
    <source>
        <strain evidence="1 2">CV53</strain>
    </source>
</reference>
<accession>A0A4R2BIE2</accession>
<dbReference type="RefSeq" id="WP_132004525.1">
    <property type="nucleotide sequence ID" value="NZ_JABUHM010000015.1"/>
</dbReference>
<comment type="caution">
    <text evidence="1">The sequence shown here is derived from an EMBL/GenBank/DDBJ whole genome shotgun (WGS) entry which is preliminary data.</text>
</comment>
<keyword evidence="2" id="KW-1185">Reference proteome</keyword>
<sequence length="105" mass="12132">MLRREDFTIAYASAMTAPSNHEIDYIKMNVHEFTSGLPDSVFEHNGCIECHCIDEKIDDYINYAMYCWEVQIPEEIAVDPENYEGDERRLSILQCGNCGKWGLCD</sequence>
<gene>
    <name evidence="1" type="ORF">EV146_104322</name>
</gene>
<dbReference type="EMBL" id="SLVV01000004">
    <property type="protein sequence ID" value="TCN26212.1"/>
    <property type="molecule type" value="Genomic_DNA"/>
</dbReference>